<dbReference type="AlphaFoldDB" id="A0A2N5NDA2"/>
<accession>A0A2N5NDA2</accession>
<feature type="region of interest" description="Disordered" evidence="1">
    <location>
        <begin position="1"/>
        <end position="39"/>
    </location>
</feature>
<keyword evidence="3" id="KW-1185">Reference proteome</keyword>
<evidence type="ECO:0000313" key="3">
    <source>
        <dbReference type="Proteomes" id="UP000234789"/>
    </source>
</evidence>
<protein>
    <submittedName>
        <fullName evidence="2">Uncharacterized protein</fullName>
    </submittedName>
</protein>
<reference evidence="2 3" key="1">
    <citation type="submission" date="2017-05" db="EMBL/GenBank/DDBJ databases">
        <title>Functional genome analysis of Paenibacillus pasadenensis strain R16: insights on endophytic life style and antifungal activity.</title>
        <authorList>
            <person name="Passera A."/>
            <person name="Marcolungo L."/>
            <person name="Casati P."/>
            <person name="Brasca M."/>
            <person name="Quaglino F."/>
            <person name="Delledonne M."/>
        </authorList>
    </citation>
    <scope>NUCLEOTIDE SEQUENCE [LARGE SCALE GENOMIC DNA]</scope>
    <source>
        <strain evidence="2 3">R16</strain>
    </source>
</reference>
<dbReference type="EMBL" id="NFEZ01000001">
    <property type="protein sequence ID" value="PLT48325.1"/>
    <property type="molecule type" value="Genomic_DNA"/>
</dbReference>
<evidence type="ECO:0000313" key="2">
    <source>
        <dbReference type="EMBL" id="PLT48325.1"/>
    </source>
</evidence>
<evidence type="ECO:0000256" key="1">
    <source>
        <dbReference type="SAM" id="MobiDB-lite"/>
    </source>
</evidence>
<sequence length="39" mass="4152">MSKNPAYMSASGIRHPASGMWKPASGTRHQVPGIRMPGT</sequence>
<name>A0A2N5NDA2_9BACL</name>
<comment type="caution">
    <text evidence="2">The sequence shown here is derived from an EMBL/GenBank/DDBJ whole genome shotgun (WGS) entry which is preliminary data.</text>
</comment>
<organism evidence="2 3">
    <name type="scientific">Paenibacillus pasadenensis</name>
    <dbReference type="NCBI Taxonomy" id="217090"/>
    <lineage>
        <taxon>Bacteria</taxon>
        <taxon>Bacillati</taxon>
        <taxon>Bacillota</taxon>
        <taxon>Bacilli</taxon>
        <taxon>Bacillales</taxon>
        <taxon>Paenibacillaceae</taxon>
        <taxon>Paenibacillus</taxon>
    </lineage>
</organism>
<proteinExistence type="predicted"/>
<gene>
    <name evidence="2" type="ORF">B8V81_0457</name>
</gene>
<dbReference type="Proteomes" id="UP000234789">
    <property type="component" value="Unassembled WGS sequence"/>
</dbReference>